<evidence type="ECO:0000313" key="10">
    <source>
        <dbReference type="EMBL" id="AFG37700.1"/>
    </source>
</evidence>
<evidence type="ECO:0000256" key="1">
    <source>
        <dbReference type="ARBA" id="ARBA00004141"/>
    </source>
</evidence>
<evidence type="ECO:0000256" key="2">
    <source>
        <dbReference type="ARBA" id="ARBA00009904"/>
    </source>
</evidence>
<gene>
    <name evidence="10" type="ordered locus">Spiaf_1642</name>
</gene>
<reference evidence="11" key="1">
    <citation type="journal article" date="2013" name="Stand. Genomic Sci.">
        <title>Complete genome sequence of the halophilic bacterium Spirochaeta africana type strain (Z-7692(T)) from the alkaline Lake Magadi in the East African Rift.</title>
        <authorList>
            <person name="Liolos K."/>
            <person name="Abt B."/>
            <person name="Scheuner C."/>
            <person name="Teshima H."/>
            <person name="Held B."/>
            <person name="Lapidus A."/>
            <person name="Nolan M."/>
            <person name="Lucas S."/>
            <person name="Deshpande S."/>
            <person name="Cheng J.F."/>
            <person name="Tapia R."/>
            <person name="Goodwin L.A."/>
            <person name="Pitluck S."/>
            <person name="Pagani I."/>
            <person name="Ivanova N."/>
            <person name="Mavromatis K."/>
            <person name="Mikhailova N."/>
            <person name="Huntemann M."/>
            <person name="Pati A."/>
            <person name="Chen A."/>
            <person name="Palaniappan K."/>
            <person name="Land M."/>
            <person name="Rohde M."/>
            <person name="Tindall B.J."/>
            <person name="Detter J.C."/>
            <person name="Goker M."/>
            <person name="Bristow J."/>
            <person name="Eisen J.A."/>
            <person name="Markowitz V."/>
            <person name="Hugenholtz P."/>
            <person name="Woyke T."/>
            <person name="Klenk H.P."/>
            <person name="Kyrpides N.C."/>
        </authorList>
    </citation>
    <scope>NUCLEOTIDE SEQUENCE</scope>
    <source>
        <strain evidence="11">ATCC 700263 / DSM 8902 / Z-7692</strain>
    </source>
</reference>
<evidence type="ECO:0000256" key="5">
    <source>
        <dbReference type="ARBA" id="ARBA00022989"/>
    </source>
</evidence>
<evidence type="ECO:0000256" key="4">
    <source>
        <dbReference type="ARBA" id="ARBA00022692"/>
    </source>
</evidence>
<accession>H9UJK7</accession>
<evidence type="ECO:0000256" key="7">
    <source>
        <dbReference type="ARBA" id="ARBA00023136"/>
    </source>
</evidence>
<feature type="transmembrane region" description="Helical" evidence="9">
    <location>
        <begin position="444"/>
        <end position="461"/>
    </location>
</feature>
<dbReference type="KEGG" id="sfc:Spiaf_1642"/>
<evidence type="ECO:0000313" key="11">
    <source>
        <dbReference type="Proteomes" id="UP000007383"/>
    </source>
</evidence>
<feature type="transmembrane region" description="Helical" evidence="9">
    <location>
        <begin position="316"/>
        <end position="348"/>
    </location>
</feature>
<sequence length="622" mass="67828">MIVPMKKAHIIVQSSQRTAAARILADAGLLHVKQQQVENQDISGLVKLRHTVERASNSLPAEAAAEPASADPTQGFPGLEQAVELADTVLDRAETVRQLQEQRDKLQREVDRLLPWGDFDPQDIAELAGRGLSLELRIVSAREWEQKPAELPAWITARDRTTLYIAVLRGDELPTWDAGREIALPQAGLQALKEQISDLSQQIQQSEDSLRELTAQAPILREAERLLTEYIEFEQVVAGMQDADELSVLTGYIPAEEAEHLKAVASQSSWGILMRDPDAQDTPPTKLRNPRWVRIIQPVFNLLGTVPGYRELDISAMFLIFFAVFFGMIISDAGYGSLLLAAALFFSVRAKRSQGSVPDGLVLMMVLSLATVVWGGITGNWFGYEPIARTAPFSYIIVPQLHSFETHSLEFVQRFCFVLAVIHLSLAFLWNFRRALAGPHKLKAFAEIGWLVMIIGLFFLVRNVVLGDPFPQFALYLIIGGFGAVTVFGAQEGNFLKGIGKGLAEGMTNALSSVSRFSDIVSYIRLFAVGLASIEIAKSFNAMGLSVVEAAGGGAAAIVAGALIMLVGHSINLMMAALSVVVHGVRLNMLEFSGALGMEWTGELFRPFRARAPKAAADAGAA</sequence>
<organism evidence="10 11">
    <name type="scientific">Spirochaeta africana (strain ATCC 700263 / DSM 8902 / Z-7692)</name>
    <dbReference type="NCBI Taxonomy" id="889378"/>
    <lineage>
        <taxon>Bacteria</taxon>
        <taxon>Pseudomonadati</taxon>
        <taxon>Spirochaetota</taxon>
        <taxon>Spirochaetia</taxon>
        <taxon>Spirochaetales</taxon>
        <taxon>Spirochaetaceae</taxon>
        <taxon>Spirochaeta</taxon>
    </lineage>
</organism>
<comment type="subcellular location">
    <subcellularLocation>
        <location evidence="1">Membrane</location>
        <topology evidence="1">Multi-pass membrane protein</topology>
    </subcellularLocation>
</comment>
<keyword evidence="8" id="KW-0175">Coiled coil</keyword>
<proteinExistence type="inferred from homology"/>
<evidence type="ECO:0000256" key="6">
    <source>
        <dbReference type="ARBA" id="ARBA00023065"/>
    </source>
</evidence>
<dbReference type="GO" id="GO:0046961">
    <property type="term" value="F:proton-transporting ATPase activity, rotational mechanism"/>
    <property type="evidence" value="ECO:0007669"/>
    <property type="project" value="InterPro"/>
</dbReference>
<dbReference type="GO" id="GO:0007035">
    <property type="term" value="P:vacuolar acidification"/>
    <property type="evidence" value="ECO:0007669"/>
    <property type="project" value="TreeGrafter"/>
</dbReference>
<dbReference type="Proteomes" id="UP000007383">
    <property type="component" value="Chromosome"/>
</dbReference>
<dbReference type="GO" id="GO:0051117">
    <property type="term" value="F:ATPase binding"/>
    <property type="evidence" value="ECO:0007669"/>
    <property type="project" value="TreeGrafter"/>
</dbReference>
<comment type="similarity">
    <text evidence="2">Belongs to the V-ATPase 116 kDa subunit family.</text>
</comment>
<dbReference type="STRING" id="889378.Spiaf_1642"/>
<protein>
    <submittedName>
        <fullName evidence="10">Archaeal/vacuolar-type H+-ATPase subunit I</fullName>
    </submittedName>
</protein>
<keyword evidence="3" id="KW-0813">Transport</keyword>
<keyword evidence="7 9" id="KW-0472">Membrane</keyword>
<keyword evidence="4 9" id="KW-0812">Transmembrane</keyword>
<dbReference type="InterPro" id="IPR002490">
    <property type="entry name" value="V-ATPase_116kDa_su"/>
</dbReference>
<evidence type="ECO:0000256" key="9">
    <source>
        <dbReference type="SAM" id="Phobius"/>
    </source>
</evidence>
<dbReference type="Pfam" id="PF01496">
    <property type="entry name" value="V_ATPase_I"/>
    <property type="match status" value="1"/>
</dbReference>
<dbReference type="PATRIC" id="fig|889378.3.peg.1629"/>
<dbReference type="EMBL" id="CP003282">
    <property type="protein sequence ID" value="AFG37700.1"/>
    <property type="molecule type" value="Genomic_DNA"/>
</dbReference>
<name>H9UJK7_SPIAZ</name>
<dbReference type="PANTHER" id="PTHR11629">
    <property type="entry name" value="VACUOLAR PROTON ATPASES"/>
    <property type="match status" value="1"/>
</dbReference>
<feature type="transmembrane region" description="Helical" evidence="9">
    <location>
        <begin position="473"/>
        <end position="496"/>
    </location>
</feature>
<dbReference type="OrthoDB" id="9803814at2"/>
<dbReference type="GO" id="GO:0016471">
    <property type="term" value="C:vacuolar proton-transporting V-type ATPase complex"/>
    <property type="evidence" value="ECO:0007669"/>
    <property type="project" value="TreeGrafter"/>
</dbReference>
<dbReference type="eggNOG" id="COG1269">
    <property type="taxonomic scope" value="Bacteria"/>
</dbReference>
<keyword evidence="5 9" id="KW-1133">Transmembrane helix</keyword>
<dbReference type="AlphaFoldDB" id="H9UJK7"/>
<keyword evidence="11" id="KW-1185">Reference proteome</keyword>
<keyword evidence="6" id="KW-0406">Ion transport</keyword>
<dbReference type="HOGENOM" id="CLU_025558_1_1_12"/>
<feature type="coiled-coil region" evidence="8">
    <location>
        <begin position="189"/>
        <end position="216"/>
    </location>
</feature>
<evidence type="ECO:0000256" key="8">
    <source>
        <dbReference type="SAM" id="Coils"/>
    </source>
</evidence>
<dbReference type="GO" id="GO:0033179">
    <property type="term" value="C:proton-transporting V-type ATPase, V0 domain"/>
    <property type="evidence" value="ECO:0007669"/>
    <property type="project" value="InterPro"/>
</dbReference>
<dbReference type="PANTHER" id="PTHR11629:SF63">
    <property type="entry name" value="V-TYPE PROTON ATPASE SUBUNIT A"/>
    <property type="match status" value="1"/>
</dbReference>
<evidence type="ECO:0000256" key="3">
    <source>
        <dbReference type="ARBA" id="ARBA00022448"/>
    </source>
</evidence>
<feature type="transmembrane region" description="Helical" evidence="9">
    <location>
        <begin position="360"/>
        <end position="382"/>
    </location>
</feature>
<feature type="transmembrane region" description="Helical" evidence="9">
    <location>
        <begin position="411"/>
        <end position="432"/>
    </location>
</feature>